<dbReference type="EMBL" id="KQ086047">
    <property type="protein sequence ID" value="KLO09719.1"/>
    <property type="molecule type" value="Genomic_DNA"/>
</dbReference>
<dbReference type="SUPFAM" id="SSF48371">
    <property type="entry name" value="ARM repeat"/>
    <property type="match status" value="1"/>
</dbReference>
<protein>
    <recommendedName>
        <fullName evidence="9">Vesicle tethering protein Uso1/P115-like head domain-containing protein</fullName>
    </recommendedName>
</protein>
<evidence type="ECO:0000256" key="3">
    <source>
        <dbReference type="ARBA" id="ARBA00023054"/>
    </source>
</evidence>
<keyword evidence="8" id="KW-1185">Reference proteome</keyword>
<dbReference type="InterPro" id="IPR006955">
    <property type="entry name" value="Uso1_p115_C"/>
</dbReference>
<dbReference type="InterPro" id="IPR006953">
    <property type="entry name" value="Vesicle_Uso1_P115_head"/>
</dbReference>
<dbReference type="GO" id="GO:0048211">
    <property type="term" value="P:Golgi vesicle docking"/>
    <property type="evidence" value="ECO:0007669"/>
    <property type="project" value="TreeGrafter"/>
</dbReference>
<dbReference type="GO" id="GO:0005795">
    <property type="term" value="C:Golgi stack"/>
    <property type="evidence" value="ECO:0007669"/>
    <property type="project" value="TreeGrafter"/>
</dbReference>
<feature type="region of interest" description="Disordered" evidence="4">
    <location>
        <begin position="756"/>
        <end position="782"/>
    </location>
</feature>
<dbReference type="GO" id="GO:0048280">
    <property type="term" value="P:vesicle fusion with Golgi apparatus"/>
    <property type="evidence" value="ECO:0007669"/>
    <property type="project" value="InterPro"/>
</dbReference>
<gene>
    <name evidence="7" type="ORF">SCHPADRAFT_907545</name>
</gene>
<feature type="domain" description="Vesicle tethering protein Uso1/P115-like head" evidence="5">
    <location>
        <begin position="522"/>
        <end position="718"/>
    </location>
</feature>
<keyword evidence="2" id="KW-0333">Golgi apparatus</keyword>
<evidence type="ECO:0000259" key="6">
    <source>
        <dbReference type="Pfam" id="PF04871"/>
    </source>
</evidence>
<organism evidence="7 8">
    <name type="scientific">Schizopora paradoxa</name>
    <dbReference type="NCBI Taxonomy" id="27342"/>
    <lineage>
        <taxon>Eukaryota</taxon>
        <taxon>Fungi</taxon>
        <taxon>Dikarya</taxon>
        <taxon>Basidiomycota</taxon>
        <taxon>Agaricomycotina</taxon>
        <taxon>Agaricomycetes</taxon>
        <taxon>Hymenochaetales</taxon>
        <taxon>Schizoporaceae</taxon>
        <taxon>Schizopora</taxon>
    </lineage>
</organism>
<dbReference type="GO" id="GO:0000139">
    <property type="term" value="C:Golgi membrane"/>
    <property type="evidence" value="ECO:0007669"/>
    <property type="project" value="InterPro"/>
</dbReference>
<feature type="compositionally biased region" description="Basic and acidic residues" evidence="4">
    <location>
        <begin position="772"/>
        <end position="782"/>
    </location>
</feature>
<dbReference type="OrthoDB" id="198977at2759"/>
<evidence type="ECO:0000256" key="1">
    <source>
        <dbReference type="ARBA" id="ARBA00004555"/>
    </source>
</evidence>
<dbReference type="GO" id="GO:0005783">
    <property type="term" value="C:endoplasmic reticulum"/>
    <property type="evidence" value="ECO:0007669"/>
    <property type="project" value="TreeGrafter"/>
</dbReference>
<sequence length="856" mass="94909">MDFLTNTYNALRTPQGAPQSPSETIRRLADRLSPSTLLADRRASVLALKGLARDWKAEVSEIALQGLLGVLENDAEIDADIAKAVLETLIVLCDVGDASPPADSRTLALRNSDDVLKTPTPIQKLFNLLTDTNFYVRYSALQFLGILLHNRRQVVQTYFLSTQTAPAALLSVLEDKREITRNEALNTLQSLLAQNADIQKIFAFEGAFEKLFAIVRRENGVDGGILVHDCLACVDGLLRLNNANQTFFRETGFASFLTSLLYFPANLPPQEPAPQEFALQFWDAQKAKNVGIIVGILGILVASKGGNEAEHSVLVRILLEMALVSNAPTVLKTQALQLLPTNLTFPLISYSVTPYVPVPETNDEEWDRLEAVYALDVLIEQILQGEYSGAEVSKRKGKESLRLRTAGITAFENYVRKDEIRQIILKSMLPSDVRQTPPSTLIHCLAQPPPSPLDNNILLSTHLGTILFASLLRSSFQCKELARSISPSSLGPLDANSIPSGNFFIPANGPPPTSAKSGARDEDDEPPQSLLALLTEHLSLSFLSRSHAATSETERETREWDRLIVAYLALLSQWLWEEPKAVREFLENGGMGMLVEPINQTNDVDPLVQGLCAFLLGVCYEFNREPGEITRAKIHAIFNRLSVDALIGRMSRVREDERFKTIGPEDIIMPYRFPSAMPVPSSSSGPLATPGVEEAEIWFDWAFVDFWKSNYYTIQRAITLDPDTLGSSSNETAEQAMVIASLRAEVRRQADEIDELRTKVNSNNNNNSVHQQGKDGNEKETEGLRAQISSLTEDLQALQAKHAESEKEQEDLLIFLEEMSAKRRRDKARLRALGQDVSDEEEADDGEGEGEEDEDE</sequence>
<dbReference type="Proteomes" id="UP000053477">
    <property type="component" value="Unassembled WGS sequence"/>
</dbReference>
<dbReference type="InterPro" id="IPR011989">
    <property type="entry name" value="ARM-like"/>
</dbReference>
<dbReference type="InterPro" id="IPR024095">
    <property type="entry name" value="Vesicle_P115"/>
</dbReference>
<dbReference type="PANTHER" id="PTHR10013">
    <property type="entry name" value="GENERAL VESICULAR TRANSPORT FACTOR P115"/>
    <property type="match status" value="1"/>
</dbReference>
<evidence type="ECO:0000313" key="7">
    <source>
        <dbReference type="EMBL" id="KLO09719.1"/>
    </source>
</evidence>
<feature type="domain" description="Uso1/p115-like vesicle tethering protein C-terminal" evidence="6">
    <location>
        <begin position="740"/>
        <end position="855"/>
    </location>
</feature>
<dbReference type="GO" id="GO:0006886">
    <property type="term" value="P:intracellular protein transport"/>
    <property type="evidence" value="ECO:0007669"/>
    <property type="project" value="InterPro"/>
</dbReference>
<dbReference type="InterPro" id="IPR016024">
    <property type="entry name" value="ARM-type_fold"/>
</dbReference>
<dbReference type="GO" id="GO:0012507">
    <property type="term" value="C:ER to Golgi transport vesicle membrane"/>
    <property type="evidence" value="ECO:0007669"/>
    <property type="project" value="TreeGrafter"/>
</dbReference>
<dbReference type="Pfam" id="PF04871">
    <property type="entry name" value="Uso1_p115_C"/>
    <property type="match status" value="1"/>
</dbReference>
<dbReference type="InParanoid" id="A0A0H2RD36"/>
<dbReference type="Pfam" id="PF04869">
    <property type="entry name" value="Uso1_p115_head"/>
    <property type="match status" value="1"/>
</dbReference>
<feature type="region of interest" description="Disordered" evidence="4">
    <location>
        <begin position="506"/>
        <end position="526"/>
    </location>
</feature>
<feature type="region of interest" description="Disordered" evidence="4">
    <location>
        <begin position="825"/>
        <end position="856"/>
    </location>
</feature>
<comment type="subcellular location">
    <subcellularLocation>
        <location evidence="1">Golgi apparatus</location>
    </subcellularLocation>
</comment>
<accession>A0A0H2RD36</accession>
<dbReference type="FunCoup" id="A0A0H2RD36">
    <property type="interactions" value="450"/>
</dbReference>
<dbReference type="Gene3D" id="1.25.10.10">
    <property type="entry name" value="Leucine-rich Repeat Variant"/>
    <property type="match status" value="1"/>
</dbReference>
<dbReference type="STRING" id="27342.A0A0H2RD36"/>
<name>A0A0H2RD36_9AGAM</name>
<reference evidence="7 8" key="1">
    <citation type="submission" date="2015-04" db="EMBL/GenBank/DDBJ databases">
        <title>Complete genome sequence of Schizopora paradoxa KUC8140, a cosmopolitan wood degrader in East Asia.</title>
        <authorList>
            <consortium name="DOE Joint Genome Institute"/>
            <person name="Min B."/>
            <person name="Park H."/>
            <person name="Jang Y."/>
            <person name="Kim J.-J."/>
            <person name="Kim K.H."/>
            <person name="Pangilinan J."/>
            <person name="Lipzen A."/>
            <person name="Riley R."/>
            <person name="Grigoriev I.V."/>
            <person name="Spatafora J.W."/>
            <person name="Choi I.-G."/>
        </authorList>
    </citation>
    <scope>NUCLEOTIDE SEQUENCE [LARGE SCALE GENOMIC DNA]</scope>
    <source>
        <strain evidence="7 8">KUC8140</strain>
    </source>
</reference>
<dbReference type="PANTHER" id="PTHR10013:SF0">
    <property type="entry name" value="GENERAL VESICULAR TRANSPORT FACTOR P115"/>
    <property type="match status" value="1"/>
</dbReference>
<dbReference type="GO" id="GO:0006888">
    <property type="term" value="P:endoplasmic reticulum to Golgi vesicle-mediated transport"/>
    <property type="evidence" value="ECO:0007669"/>
    <property type="project" value="TreeGrafter"/>
</dbReference>
<evidence type="ECO:0000256" key="2">
    <source>
        <dbReference type="ARBA" id="ARBA00023034"/>
    </source>
</evidence>
<evidence type="ECO:0000259" key="5">
    <source>
        <dbReference type="Pfam" id="PF04869"/>
    </source>
</evidence>
<proteinExistence type="predicted"/>
<evidence type="ECO:0008006" key="9">
    <source>
        <dbReference type="Google" id="ProtNLM"/>
    </source>
</evidence>
<keyword evidence="3" id="KW-0175">Coiled coil</keyword>
<evidence type="ECO:0000256" key="4">
    <source>
        <dbReference type="SAM" id="MobiDB-lite"/>
    </source>
</evidence>
<feature type="compositionally biased region" description="Acidic residues" evidence="4">
    <location>
        <begin position="837"/>
        <end position="856"/>
    </location>
</feature>
<dbReference type="AlphaFoldDB" id="A0A0H2RD36"/>
<evidence type="ECO:0000313" key="8">
    <source>
        <dbReference type="Proteomes" id="UP000053477"/>
    </source>
</evidence>